<keyword evidence="6" id="KW-0472">Membrane</keyword>
<keyword evidence="9" id="KW-1185">Reference proteome</keyword>
<evidence type="ECO:0000256" key="6">
    <source>
        <dbReference type="ARBA" id="ARBA00023136"/>
    </source>
</evidence>
<dbReference type="InterPro" id="IPR029787">
    <property type="entry name" value="Nucleotide_cyclase"/>
</dbReference>
<evidence type="ECO:0000256" key="2">
    <source>
        <dbReference type="ARBA" id="ARBA00005381"/>
    </source>
</evidence>
<evidence type="ECO:0000256" key="4">
    <source>
        <dbReference type="ARBA" id="ARBA00022692"/>
    </source>
</evidence>
<dbReference type="SUPFAM" id="SSF55073">
    <property type="entry name" value="Nucleotide cyclase"/>
    <property type="match status" value="1"/>
</dbReference>
<dbReference type="InterPro" id="IPR029016">
    <property type="entry name" value="GAF-like_dom_sf"/>
</dbReference>
<keyword evidence="3" id="KW-1003">Cell membrane</keyword>
<dbReference type="GO" id="GO:0004016">
    <property type="term" value="F:adenylate cyclase activity"/>
    <property type="evidence" value="ECO:0007669"/>
    <property type="project" value="UniProtKB-ARBA"/>
</dbReference>
<sequence length="742" mass="83267">MKSSFLERIFKINREIAQQETLDQVFSALANIASRESDSERSSIFLHDNHSNELYTRFAQGLKKREIRIFDNEGIAGHVFQTGKGVIIDDVYCDPHFNRKIDRKSEFVTRNMLCVPMLSAKGEVIGIVQSINKKQGEYQSQDLKTLQIISDQVAIIVQSFQMIEHLNESRTKELEFLNVVADTTSELELGPLLNKVMTQATHMLNAERSTLFLNDEKNNELWSLVGQGLDSVEIRFPNHLGIAGTVFTSAKSINIPYAYADLRFNPAFDKQTGFFTRSILCIPVINKTGKVIGVTQVLNKKDGVFNEEDESRLKAFTAQISIGLENASLFDDVQKIKNYNESMLESMSNGVLTFNEDGMATTCNAASLKILNCMESDIIKRDAHAIFGHQNLWLIDLINKNKHEEHGTHLVDVELTLEQESKYLNVTIQTLKDHDKNNIGSILLMEDISNEKRVKSTMSRYIDAHLIDQLMEDGSDILGGQSVEATVLFSDIRGFTNLSEELGAQGIVNLLNEYFTLMVDIIVAHGGMLDKFIGDAIMAAYGVPIAHGDDADQGVISAIEMMQELKQLNNSRQKQNLSPIDIGVGINSDFVISGNIGSPKRMDFTVIGDGVNLASRLESACKQYSANIIISDNTKKRLKGTYRIRELDCVVVKGQTKPVKIYEVLDHHDEETFPNVMEVVAYFHDGLKKYKKQKFSAAISAFNQALLLHQDPVTSMYIDRCEHFIAHAPAPDWDGVFKMQSK</sequence>
<dbReference type="SMART" id="SM00044">
    <property type="entry name" value="CYCc"/>
    <property type="match status" value="1"/>
</dbReference>
<dbReference type="InterPro" id="IPR003018">
    <property type="entry name" value="GAF"/>
</dbReference>
<reference evidence="8 9" key="1">
    <citation type="submission" date="2016-10" db="EMBL/GenBank/DDBJ databases">
        <authorList>
            <person name="de Groot N.N."/>
        </authorList>
    </citation>
    <scope>NUCLEOTIDE SEQUENCE [LARGE SCALE GENOMIC DNA]</scope>
    <source>
        <strain evidence="8 9">DSM 6059</strain>
    </source>
</reference>
<dbReference type="RefSeq" id="WP_091980769.1">
    <property type="nucleotide sequence ID" value="NZ_FOLO01000005.1"/>
</dbReference>
<dbReference type="OrthoDB" id="9806704at2"/>
<dbReference type="FunFam" id="3.30.70.1230:FF:000016">
    <property type="entry name" value="Adenylate/guanylate cyclase domain-containing protein"/>
    <property type="match status" value="1"/>
</dbReference>
<dbReference type="Gene3D" id="3.30.70.1230">
    <property type="entry name" value="Nucleotide cyclase"/>
    <property type="match status" value="1"/>
</dbReference>
<dbReference type="GO" id="GO:0006171">
    <property type="term" value="P:cAMP biosynthetic process"/>
    <property type="evidence" value="ECO:0007669"/>
    <property type="project" value="TreeGrafter"/>
</dbReference>
<dbReference type="SMART" id="SM00065">
    <property type="entry name" value="GAF"/>
    <property type="match status" value="2"/>
</dbReference>
<dbReference type="SUPFAM" id="SSF55785">
    <property type="entry name" value="PYP-like sensor domain (PAS domain)"/>
    <property type="match status" value="1"/>
</dbReference>
<dbReference type="AlphaFoldDB" id="A0A1I1GSV2"/>
<evidence type="ECO:0000256" key="1">
    <source>
        <dbReference type="ARBA" id="ARBA00004196"/>
    </source>
</evidence>
<keyword evidence="5" id="KW-1133">Transmembrane helix</keyword>
<protein>
    <submittedName>
        <fullName evidence="8">Adenylate cyclase</fullName>
    </submittedName>
</protein>
<evidence type="ECO:0000313" key="8">
    <source>
        <dbReference type="EMBL" id="SFC12948.1"/>
    </source>
</evidence>
<proteinExistence type="inferred from homology"/>
<dbReference type="PANTHER" id="PTHR43081">
    <property type="entry name" value="ADENYLATE CYCLASE, TERMINAL-DIFFERENTIATION SPECIFIC-RELATED"/>
    <property type="match status" value="1"/>
</dbReference>
<dbReference type="Gene3D" id="3.30.450.20">
    <property type="entry name" value="PAS domain"/>
    <property type="match status" value="1"/>
</dbReference>
<comment type="subcellular location">
    <subcellularLocation>
        <location evidence="1">Cell envelope</location>
    </subcellularLocation>
</comment>
<dbReference type="GO" id="GO:0035556">
    <property type="term" value="P:intracellular signal transduction"/>
    <property type="evidence" value="ECO:0007669"/>
    <property type="project" value="InterPro"/>
</dbReference>
<accession>A0A1I1GSV2</accession>
<keyword evidence="4" id="KW-0812">Transmembrane</keyword>
<comment type="similarity">
    <text evidence="2">Belongs to the adenylyl cyclase class-3 family.</text>
</comment>
<dbReference type="InterPro" id="IPR050697">
    <property type="entry name" value="Adenylyl/Guanylyl_Cyclase_3/4"/>
</dbReference>
<gene>
    <name evidence="8" type="ORF">SAMN02745724_00965</name>
</gene>
<dbReference type="STRING" id="1123010.SAMN02745724_00965"/>
<dbReference type="Pfam" id="PF01590">
    <property type="entry name" value="GAF"/>
    <property type="match status" value="2"/>
</dbReference>
<feature type="domain" description="Guanylate cyclase" evidence="7">
    <location>
        <begin position="486"/>
        <end position="618"/>
    </location>
</feature>
<name>A0A1I1GSV2_9GAMM</name>
<dbReference type="PROSITE" id="PS50125">
    <property type="entry name" value="GUANYLATE_CYCLASE_2"/>
    <property type="match status" value="1"/>
</dbReference>
<dbReference type="CDD" id="cd07302">
    <property type="entry name" value="CHD"/>
    <property type="match status" value="1"/>
</dbReference>
<dbReference type="SUPFAM" id="SSF55781">
    <property type="entry name" value="GAF domain-like"/>
    <property type="match status" value="2"/>
</dbReference>
<dbReference type="Proteomes" id="UP000198862">
    <property type="component" value="Unassembled WGS sequence"/>
</dbReference>
<evidence type="ECO:0000259" key="7">
    <source>
        <dbReference type="PROSITE" id="PS50125"/>
    </source>
</evidence>
<dbReference type="InterPro" id="IPR035965">
    <property type="entry name" value="PAS-like_dom_sf"/>
</dbReference>
<organism evidence="8 9">
    <name type="scientific">Pseudoalteromonas denitrificans DSM 6059</name>
    <dbReference type="NCBI Taxonomy" id="1123010"/>
    <lineage>
        <taxon>Bacteria</taxon>
        <taxon>Pseudomonadati</taxon>
        <taxon>Pseudomonadota</taxon>
        <taxon>Gammaproteobacteria</taxon>
        <taxon>Alteromonadales</taxon>
        <taxon>Pseudoalteromonadaceae</taxon>
        <taxon>Pseudoalteromonas</taxon>
    </lineage>
</organism>
<dbReference type="PANTHER" id="PTHR43081:SF1">
    <property type="entry name" value="ADENYLATE CYCLASE, TERMINAL-DIFFERENTIATION SPECIFIC"/>
    <property type="match status" value="1"/>
</dbReference>
<evidence type="ECO:0000256" key="3">
    <source>
        <dbReference type="ARBA" id="ARBA00022475"/>
    </source>
</evidence>
<dbReference type="EMBL" id="FOLO01000005">
    <property type="protein sequence ID" value="SFC12948.1"/>
    <property type="molecule type" value="Genomic_DNA"/>
</dbReference>
<dbReference type="Pfam" id="PF00211">
    <property type="entry name" value="Guanylate_cyc"/>
    <property type="match status" value="1"/>
</dbReference>
<dbReference type="Gene3D" id="3.30.450.40">
    <property type="match status" value="2"/>
</dbReference>
<evidence type="ECO:0000313" key="9">
    <source>
        <dbReference type="Proteomes" id="UP000198862"/>
    </source>
</evidence>
<dbReference type="InterPro" id="IPR001054">
    <property type="entry name" value="A/G_cyclase"/>
</dbReference>
<dbReference type="GO" id="GO:0030313">
    <property type="term" value="C:cell envelope"/>
    <property type="evidence" value="ECO:0007669"/>
    <property type="project" value="UniProtKB-SubCell"/>
</dbReference>
<evidence type="ECO:0000256" key="5">
    <source>
        <dbReference type="ARBA" id="ARBA00022989"/>
    </source>
</evidence>